<feature type="region of interest" description="Disordered" evidence="1">
    <location>
        <begin position="1"/>
        <end position="29"/>
    </location>
</feature>
<proteinExistence type="predicted"/>
<comment type="caution">
    <text evidence="2">The sequence shown here is derived from an EMBL/GenBank/DDBJ whole genome shotgun (WGS) entry which is preliminary data.</text>
</comment>
<gene>
    <name evidence="2" type="ORF">TeGR_g1999</name>
</gene>
<accession>A0ABQ6MFP9</accession>
<protein>
    <submittedName>
        <fullName evidence="2">Uncharacterized protein</fullName>
    </submittedName>
</protein>
<dbReference type="EMBL" id="BRYB01000205">
    <property type="protein sequence ID" value="GMI25185.1"/>
    <property type="molecule type" value="Genomic_DNA"/>
</dbReference>
<organism evidence="2 3">
    <name type="scientific">Tetraparma gracilis</name>
    <dbReference type="NCBI Taxonomy" id="2962635"/>
    <lineage>
        <taxon>Eukaryota</taxon>
        <taxon>Sar</taxon>
        <taxon>Stramenopiles</taxon>
        <taxon>Ochrophyta</taxon>
        <taxon>Bolidophyceae</taxon>
        <taxon>Parmales</taxon>
        <taxon>Triparmaceae</taxon>
        <taxon>Tetraparma</taxon>
    </lineage>
</organism>
<evidence type="ECO:0000313" key="3">
    <source>
        <dbReference type="Proteomes" id="UP001165060"/>
    </source>
</evidence>
<evidence type="ECO:0000256" key="1">
    <source>
        <dbReference type="SAM" id="MobiDB-lite"/>
    </source>
</evidence>
<feature type="region of interest" description="Disordered" evidence="1">
    <location>
        <begin position="158"/>
        <end position="191"/>
    </location>
</feature>
<sequence>MDSLLASDPSLSAPPPSEPSPSDAAARKRYEASLPGAGFSSQTVGGVANLGITLSDLRGRWERAVDGFVAAVNQKVSADIAIVKSLGVFLAEKAKKDASRALSPSSPASLFSLPSNSSYTSASSAASTSSSYASLNTPLDEAKSVTSSLLSILAGEAPRPSRRLATPATGAVGRRRSQGLKPPSPLPPPVAAAADAAAAASAAASTTVNAAWELQSEVRGTEAGFRSAPFVDAVKGGVGEVRKIIEGGGEAKALADAAPAPFELTGEDYEEDLALFLGGVDAALGDPGGTWLRELGPAPPDQDAIGGVVELLVLCRDQFAGSEAEEGGAAAGIRELDRARMEIYLAAREAVGKECGRWLMEEIGGVLGEEPGAGGGLVAIETSLAVVGGTDGGEVEIELGEADFDVEREEEEEDLLMKTFLKVLDVLFFFVEKGVKTAPKVARRTTVAVERARNAVAEEAPVEEGWLERRGRSKLLKRLKTK</sequence>
<dbReference type="Proteomes" id="UP001165060">
    <property type="component" value="Unassembled WGS sequence"/>
</dbReference>
<reference evidence="2 3" key="1">
    <citation type="journal article" date="2023" name="Commun. Biol.">
        <title>Genome analysis of Parmales, the sister group of diatoms, reveals the evolutionary specialization of diatoms from phago-mixotrophs to photoautotrophs.</title>
        <authorList>
            <person name="Ban H."/>
            <person name="Sato S."/>
            <person name="Yoshikawa S."/>
            <person name="Yamada K."/>
            <person name="Nakamura Y."/>
            <person name="Ichinomiya M."/>
            <person name="Sato N."/>
            <person name="Blanc-Mathieu R."/>
            <person name="Endo H."/>
            <person name="Kuwata A."/>
            <person name="Ogata H."/>
        </authorList>
    </citation>
    <scope>NUCLEOTIDE SEQUENCE [LARGE SCALE GENOMIC DNA]</scope>
</reference>
<name>A0ABQ6MFP9_9STRA</name>
<evidence type="ECO:0000313" key="2">
    <source>
        <dbReference type="EMBL" id="GMI25185.1"/>
    </source>
</evidence>
<keyword evidence="3" id="KW-1185">Reference proteome</keyword>
<feature type="compositionally biased region" description="Low complexity" evidence="1">
    <location>
        <begin position="1"/>
        <end position="11"/>
    </location>
</feature>